<dbReference type="InterPro" id="IPR036704">
    <property type="entry name" value="RraA/RraA-like_sf"/>
</dbReference>
<dbReference type="Pfam" id="PF03737">
    <property type="entry name" value="RraA-like"/>
    <property type="match status" value="1"/>
</dbReference>
<evidence type="ECO:0000256" key="11">
    <source>
        <dbReference type="ARBA" id="ARBA00032305"/>
    </source>
</evidence>
<dbReference type="EMBL" id="JBHTEE010000001">
    <property type="protein sequence ID" value="MFC7605437.1"/>
    <property type="molecule type" value="Genomic_DNA"/>
</dbReference>
<comment type="catalytic activity">
    <reaction evidence="1">
        <text>4-hydroxy-4-methyl-2-oxoglutarate = 2 pyruvate</text>
        <dbReference type="Rhea" id="RHEA:22748"/>
        <dbReference type="ChEBI" id="CHEBI:15361"/>
        <dbReference type="ChEBI" id="CHEBI:58276"/>
        <dbReference type="EC" id="4.1.3.17"/>
    </reaction>
</comment>
<evidence type="ECO:0000256" key="1">
    <source>
        <dbReference type="ARBA" id="ARBA00001342"/>
    </source>
</evidence>
<evidence type="ECO:0000256" key="9">
    <source>
        <dbReference type="ARBA" id="ARBA00029596"/>
    </source>
</evidence>
<evidence type="ECO:0000256" key="7">
    <source>
        <dbReference type="ARBA" id="ARBA00016549"/>
    </source>
</evidence>
<dbReference type="PANTHER" id="PTHR33254">
    <property type="entry name" value="4-HYDROXY-4-METHYL-2-OXOGLUTARATE ALDOLASE 3-RELATED"/>
    <property type="match status" value="1"/>
</dbReference>
<evidence type="ECO:0000256" key="3">
    <source>
        <dbReference type="ARBA" id="ARBA00008621"/>
    </source>
</evidence>
<dbReference type="SUPFAM" id="SSF89562">
    <property type="entry name" value="RraA-like"/>
    <property type="match status" value="1"/>
</dbReference>
<dbReference type="PANTHER" id="PTHR33254:SF4">
    <property type="entry name" value="4-HYDROXY-4-METHYL-2-OXOGLUTARATE ALDOLASE 3-RELATED"/>
    <property type="match status" value="1"/>
</dbReference>
<evidence type="ECO:0000256" key="10">
    <source>
        <dbReference type="ARBA" id="ARBA00030169"/>
    </source>
</evidence>
<comment type="function">
    <text evidence="8">Catalyzes the aldol cleavage of 4-hydroxy-4-methyl-2-oxoglutarate (HMG) into 2 molecules of pyruvate. Also contains a secondary oxaloacetate (OAA) decarboxylase activity due to the common pyruvate enolate transition state formed following C-C bond cleavage in the retro-aldol and decarboxylation reactions.</text>
</comment>
<proteinExistence type="inferred from homology"/>
<comment type="cofactor">
    <cofactor evidence="2">
        <name>a divalent metal cation</name>
        <dbReference type="ChEBI" id="CHEBI:60240"/>
    </cofactor>
</comment>
<evidence type="ECO:0000313" key="13">
    <source>
        <dbReference type="EMBL" id="MFC7605437.1"/>
    </source>
</evidence>
<keyword evidence="14" id="KW-1185">Reference proteome</keyword>
<protein>
    <recommendedName>
        <fullName evidence="7">Putative 4-hydroxy-4-methyl-2-oxoglutarate aldolase</fullName>
        <ecNumber evidence="6">4.1.1.112</ecNumber>
        <ecNumber evidence="5">4.1.3.17</ecNumber>
    </recommendedName>
    <alternativeName>
        <fullName evidence="11">Oxaloacetate decarboxylase</fullName>
    </alternativeName>
    <alternativeName>
        <fullName evidence="9">Regulator of ribonuclease activity homolog</fullName>
    </alternativeName>
    <alternativeName>
        <fullName evidence="10">RraA-like protein</fullName>
    </alternativeName>
</protein>
<evidence type="ECO:0000256" key="4">
    <source>
        <dbReference type="ARBA" id="ARBA00011233"/>
    </source>
</evidence>
<reference evidence="14" key="1">
    <citation type="journal article" date="2019" name="Int. J. Syst. Evol. Microbiol.">
        <title>The Global Catalogue of Microorganisms (GCM) 10K type strain sequencing project: providing services to taxonomists for standard genome sequencing and annotation.</title>
        <authorList>
            <consortium name="The Broad Institute Genomics Platform"/>
            <consortium name="The Broad Institute Genome Sequencing Center for Infectious Disease"/>
            <person name="Wu L."/>
            <person name="Ma J."/>
        </authorList>
    </citation>
    <scope>NUCLEOTIDE SEQUENCE [LARGE SCALE GENOMIC DNA]</scope>
    <source>
        <strain evidence="14">JCM 10083</strain>
    </source>
</reference>
<evidence type="ECO:0000256" key="2">
    <source>
        <dbReference type="ARBA" id="ARBA00001968"/>
    </source>
</evidence>
<evidence type="ECO:0000313" key="14">
    <source>
        <dbReference type="Proteomes" id="UP001596514"/>
    </source>
</evidence>
<dbReference type="CDD" id="cd16841">
    <property type="entry name" value="RraA_family"/>
    <property type="match status" value="1"/>
</dbReference>
<dbReference type="Proteomes" id="UP001596514">
    <property type="component" value="Unassembled WGS sequence"/>
</dbReference>
<organism evidence="13 14">
    <name type="scientific">Streptosporangium amethystogenes subsp. fukuiense</name>
    <dbReference type="NCBI Taxonomy" id="698418"/>
    <lineage>
        <taxon>Bacteria</taxon>
        <taxon>Bacillati</taxon>
        <taxon>Actinomycetota</taxon>
        <taxon>Actinomycetes</taxon>
        <taxon>Streptosporangiales</taxon>
        <taxon>Streptosporangiaceae</taxon>
        <taxon>Streptosporangium</taxon>
    </lineage>
</organism>
<evidence type="ECO:0000256" key="12">
    <source>
        <dbReference type="ARBA" id="ARBA00047973"/>
    </source>
</evidence>
<comment type="catalytic activity">
    <reaction evidence="12">
        <text>oxaloacetate + H(+) = pyruvate + CO2</text>
        <dbReference type="Rhea" id="RHEA:15641"/>
        <dbReference type="ChEBI" id="CHEBI:15361"/>
        <dbReference type="ChEBI" id="CHEBI:15378"/>
        <dbReference type="ChEBI" id="CHEBI:16452"/>
        <dbReference type="ChEBI" id="CHEBI:16526"/>
        <dbReference type="EC" id="4.1.1.112"/>
    </reaction>
</comment>
<comment type="caution">
    <text evidence="13">The sequence shown here is derived from an EMBL/GenBank/DDBJ whole genome shotgun (WGS) entry which is preliminary data.</text>
</comment>
<sequence length="220" mass="22235">MTAATTGVVTAELVREAAALPAATLHEAAGKIGALPAAIGPVRPGMRVAGPALPVLSPPGDNLWLHRAIYAAEPGDVLVVAFGDGADPLEYGHWGEVMAVAALHRGIAGLVTSGGVRDGDQMAERGFPVFAPSLCIRGTGKDPDGRGSVGAPVRIGGVTVRRGDLVVADGDGVVVLPVADAAGAVRAAARREAAEQEIFDRLAAGETSLDIYRLPAEGES</sequence>
<dbReference type="EC" id="4.1.1.112" evidence="6"/>
<dbReference type="RefSeq" id="WP_364149849.1">
    <property type="nucleotide sequence ID" value="NZ_JBHSIJ010000002.1"/>
</dbReference>
<evidence type="ECO:0000256" key="6">
    <source>
        <dbReference type="ARBA" id="ARBA00012947"/>
    </source>
</evidence>
<evidence type="ECO:0000256" key="8">
    <source>
        <dbReference type="ARBA" id="ARBA00025046"/>
    </source>
</evidence>
<evidence type="ECO:0000256" key="5">
    <source>
        <dbReference type="ARBA" id="ARBA00012213"/>
    </source>
</evidence>
<dbReference type="Gene3D" id="3.50.30.40">
    <property type="entry name" value="Ribonuclease E inhibitor RraA/RraA-like"/>
    <property type="match status" value="1"/>
</dbReference>
<comment type="similarity">
    <text evidence="3">Belongs to the class II aldolase/RraA-like family.</text>
</comment>
<dbReference type="InterPro" id="IPR005493">
    <property type="entry name" value="RraA/RraA-like"/>
</dbReference>
<comment type="subunit">
    <text evidence="4">Homotrimer.</text>
</comment>
<accession>A0ABW2TAZ6</accession>
<name>A0ABW2TAZ6_9ACTN</name>
<gene>
    <name evidence="13" type="ORF">ACFQVD_35585</name>
</gene>
<dbReference type="EC" id="4.1.3.17" evidence="5"/>